<dbReference type="OrthoDB" id="2382881at2759"/>
<gene>
    <name evidence="2" type="ORF">VITISV_033929</name>
    <name evidence="3" type="ORF">VitviT2T_028845</name>
</gene>
<evidence type="ECO:0000313" key="2">
    <source>
        <dbReference type="EMBL" id="CAN64638.1"/>
    </source>
</evidence>
<dbReference type="Proteomes" id="UP001227230">
    <property type="component" value="Chromosome 18"/>
</dbReference>
<dbReference type="GO" id="GO:0006360">
    <property type="term" value="P:transcription by RNA polymerase I"/>
    <property type="evidence" value="ECO:0007669"/>
    <property type="project" value="InterPro"/>
</dbReference>
<name>A5AKD0_VITVI</name>
<dbReference type="AlphaFoldDB" id="A5AKD0"/>
<dbReference type="PANTHER" id="PTHR15319">
    <property type="entry name" value="TATA BOX-BINDING PROTEIN ASSOCIATED FACTOR RNA POLYMERASE I SUBUNIT C"/>
    <property type="match status" value="1"/>
</dbReference>
<sequence>MDFSEEWKSIWPISSVFTPPLLISSKPSLGPLFFNPSPNTLTPLFSKPSFSFPPHLPRSSLLHDRLHLLRCPNAAVLALFPTGVNSDQIGFLLLSVKDSCLDVRADRNGDVFVSKKRLNHRIVQILATPIGYSFSGNPDSVGLVLACTMYSVHWFSVRNDNIDSEPGLIYLGGKVFKSCAVVSACWSPHLSEECLVLLESGELFLFDLDYCCSNSNFKGNRLKIMWHNADCSGDGKWLGCEFSWHPRILIVARSDAVFLVDLRFDECSVSCLAKIGMPSVGELVHKEPFISFSMAGSNGFHFTVASNSLLFLYDIRNPLIPVLQWSHGIDKPCYVRVFKLSELRSHSKDDKYKEASESAFCIIMGSFWKCECRMFCYGSSFQDPKGSTAYEISKLCKSYYAWELPSELSLLGNECFCGTCLSRKEFLKGTLPVWVNWQQKKDIVVGFGILDKDLSALLYEPDSFGGFTLIRLMSSGKLESQRYYASWDLVKKSEIAHNNSLSDFKDYMYSMGDLEYEYIKKFKYFKLAYLYEYFWNADLAKLLIWNMKKPCGGPLQEPSFNVDFRDLILEKLKACGFSRSSSVSDVFRDISIPTSIHEVTWRRLWSGLPVGLLQWAFSSYSEFLEVLVDKKQVSLEFLIVPDSPQLPPFFLRRPSCRSNKWSHKVQRDDALVGPVLPLPILSLLRDIHDTGCFDLEEADGFSFQEEVSLECNEVMKVTSEMAVSDSSSELHGDHAISLANDREETWIDTQNLKPFYLYDQQPFSAKCSRLDPRQDTSGYKDERFDTLIFKKPKELLVDGEVETRVGLELFDDLSSVELKFDAPAMNFEAKELQAYKALKRQFLKSRSFDLYQDFFNRYKVQDQHP</sequence>
<protein>
    <recommendedName>
        <fullName evidence="1">TAF1C beta-propeller domain-containing protein</fullName>
    </recommendedName>
</protein>
<evidence type="ECO:0000313" key="3">
    <source>
        <dbReference type="EMBL" id="WKA11337.1"/>
    </source>
</evidence>
<dbReference type="Gramene" id="Vitis18g02416.t01">
    <property type="protein sequence ID" value="Vitis18g02416.t01.CDS"/>
    <property type="gene ID" value="Vitis18g02416"/>
</dbReference>
<keyword evidence="4" id="KW-1185">Reference proteome</keyword>
<dbReference type="KEGG" id="vvi:104882767"/>
<proteinExistence type="predicted"/>
<organism evidence="2">
    <name type="scientific">Vitis vinifera</name>
    <name type="common">Grape</name>
    <dbReference type="NCBI Taxonomy" id="29760"/>
    <lineage>
        <taxon>Eukaryota</taxon>
        <taxon>Viridiplantae</taxon>
        <taxon>Streptophyta</taxon>
        <taxon>Embryophyta</taxon>
        <taxon>Tracheophyta</taxon>
        <taxon>Spermatophyta</taxon>
        <taxon>Magnoliopsida</taxon>
        <taxon>eudicotyledons</taxon>
        <taxon>Gunneridae</taxon>
        <taxon>Pentapetalae</taxon>
        <taxon>rosids</taxon>
        <taxon>Vitales</taxon>
        <taxon>Vitaceae</taxon>
        <taxon>Viteae</taxon>
        <taxon>Vitis</taxon>
    </lineage>
</organism>
<dbReference type="Pfam" id="PF20641">
    <property type="entry name" value="TAF1C_beta-prop"/>
    <property type="match status" value="1"/>
</dbReference>
<dbReference type="InterPro" id="IPR049087">
    <property type="entry name" value="TAF1C_beta-prop"/>
</dbReference>
<accession>A5AKD0</accession>
<reference evidence="3 4" key="2">
    <citation type="journal article" date="2023" name="Hortic Res">
        <title>The complete reference genome for grapevine (Vitis vinifera L.) genetics and breeding.</title>
        <authorList>
            <person name="Shi X."/>
            <person name="Cao S."/>
            <person name="Wang X."/>
            <person name="Huang S."/>
            <person name="Wang Y."/>
            <person name="Liu Z."/>
            <person name="Liu W."/>
            <person name="Leng X."/>
            <person name="Peng Y."/>
            <person name="Wang N."/>
            <person name="Wang Y."/>
            <person name="Ma Z."/>
            <person name="Xu X."/>
            <person name="Zhang F."/>
            <person name="Xue H."/>
            <person name="Zhong H."/>
            <person name="Wang Y."/>
            <person name="Zhang K."/>
            <person name="Velt A."/>
            <person name="Avia K."/>
            <person name="Holtgrawe D."/>
            <person name="Grimplet J."/>
            <person name="Matus J.T."/>
            <person name="Ware D."/>
            <person name="Wu X."/>
            <person name="Wang H."/>
            <person name="Liu C."/>
            <person name="Fang Y."/>
            <person name="Rustenholz C."/>
            <person name="Cheng Z."/>
            <person name="Xiao H."/>
            <person name="Zhou Y."/>
        </authorList>
    </citation>
    <scope>NUCLEOTIDE SEQUENCE [LARGE SCALE GENOMIC DNA]</scope>
    <source>
        <strain evidence="4">cv. Pinot noir / PN40024</strain>
        <tissue evidence="3">Leaf</tissue>
    </source>
</reference>
<evidence type="ECO:0000313" key="4">
    <source>
        <dbReference type="Proteomes" id="UP001227230"/>
    </source>
</evidence>
<dbReference type="InterPro" id="IPR038801">
    <property type="entry name" value="TAF1C"/>
</dbReference>
<evidence type="ECO:0000259" key="1">
    <source>
        <dbReference type="Pfam" id="PF20641"/>
    </source>
</evidence>
<dbReference type="EMBL" id="CP126665">
    <property type="protein sequence ID" value="WKA11337.1"/>
    <property type="molecule type" value="Genomic_DNA"/>
</dbReference>
<feature type="domain" description="TAF1C beta-propeller" evidence="1">
    <location>
        <begin position="182"/>
        <end position="277"/>
    </location>
</feature>
<dbReference type="InterPro" id="IPR036322">
    <property type="entry name" value="WD40_repeat_dom_sf"/>
</dbReference>
<dbReference type="PANTHER" id="PTHR15319:SF1">
    <property type="entry name" value="TATA BOX-BINDING PROTEIN-ASSOCIATED FACTOR RNA POLYMERASE I SUBUNIT C"/>
    <property type="match status" value="1"/>
</dbReference>
<dbReference type="EMBL" id="AM428732">
    <property type="protein sequence ID" value="CAN64638.1"/>
    <property type="molecule type" value="Genomic_DNA"/>
</dbReference>
<reference evidence="2" key="1">
    <citation type="journal article" date="2007" name="PLoS ONE">
        <title>The first genome sequence of an elite grapevine cultivar (Pinot noir Vitis vinifera L.): coping with a highly heterozygous genome.</title>
        <authorList>
            <person name="Velasco R."/>
            <person name="Zharkikh A."/>
            <person name="Troggio M."/>
            <person name="Cartwright D.A."/>
            <person name="Cestaro A."/>
            <person name="Pruss D."/>
            <person name="Pindo M."/>
            <person name="FitzGerald L.M."/>
            <person name="Vezzulli S."/>
            <person name="Reid J."/>
            <person name="Malacarne G."/>
            <person name="Iliev D."/>
            <person name="Coppola G."/>
            <person name="Wardell B."/>
            <person name="Micheletti D."/>
            <person name="Macalma T."/>
            <person name="Facci M."/>
            <person name="Mitchell J.T."/>
            <person name="Perazzolli M."/>
            <person name="Eldredge G."/>
            <person name="Gatto P."/>
            <person name="Oyzerski R."/>
            <person name="Moretto M."/>
            <person name="Gutin N."/>
            <person name="Stefanini M."/>
            <person name="Chen Y."/>
            <person name="Segala C."/>
            <person name="Davenport C."/>
            <person name="Dematte L."/>
            <person name="Mraz A."/>
            <person name="Battilana J."/>
            <person name="Stormo K."/>
            <person name="Costa F."/>
            <person name="Tao Q."/>
            <person name="Si-Ammour A."/>
            <person name="Harkins T."/>
            <person name="Lackey A."/>
            <person name="Perbost C."/>
            <person name="Taillon B."/>
            <person name="Stella A."/>
            <person name="Solovyev V."/>
            <person name="Fawcett J.A."/>
            <person name="Sterck L."/>
            <person name="Vandepoele K."/>
            <person name="Grando S.M."/>
            <person name="Toppo S."/>
            <person name="Moser C."/>
            <person name="Lanchbury J."/>
            <person name="Bogden R."/>
            <person name="Skolnick M."/>
            <person name="Sgaramella V."/>
            <person name="Bhatnagar S.K."/>
            <person name="Fontana P."/>
            <person name="Gutin A."/>
            <person name="Van de Peer Y."/>
            <person name="Salamini F."/>
            <person name="Viola R."/>
        </authorList>
    </citation>
    <scope>NUCLEOTIDE SEQUENCE</scope>
</reference>
<dbReference type="SUPFAM" id="SSF50978">
    <property type="entry name" value="WD40 repeat-like"/>
    <property type="match status" value="1"/>
</dbReference>